<dbReference type="Proteomes" id="UP001320831">
    <property type="component" value="Unassembled WGS sequence"/>
</dbReference>
<feature type="transmembrane region" description="Helical" evidence="2">
    <location>
        <begin position="28"/>
        <end position="47"/>
    </location>
</feature>
<dbReference type="InterPro" id="IPR009936">
    <property type="entry name" value="DUF1468"/>
</dbReference>
<reference evidence="4 5" key="1">
    <citation type="submission" date="2022-09" db="EMBL/GenBank/DDBJ databases">
        <title>Chelativorans salina sp. nov., a novel slightly halophilic bacterium isolated from a saline lake sediment enrichment.</title>
        <authorList>
            <person name="Gao L."/>
            <person name="Fang B.-Z."/>
            <person name="Li W.-J."/>
        </authorList>
    </citation>
    <scope>NUCLEOTIDE SEQUENCE [LARGE SCALE GENOMIC DNA]</scope>
    <source>
        <strain evidence="4 5">EGI FJ00035</strain>
    </source>
</reference>
<dbReference type="Pfam" id="PF07331">
    <property type="entry name" value="TctB"/>
    <property type="match status" value="1"/>
</dbReference>
<keyword evidence="5" id="KW-1185">Reference proteome</keyword>
<protein>
    <submittedName>
        <fullName evidence="4">Tripartite tricarboxylate transporter TctB family protein</fullName>
    </submittedName>
</protein>
<feature type="domain" description="DUF1468" evidence="3">
    <location>
        <begin position="31"/>
        <end position="176"/>
    </location>
</feature>
<accession>A0ABT2LTQ8</accession>
<keyword evidence="2" id="KW-1133">Transmembrane helix</keyword>
<sequence>MTHSGPAGTEPEIVEDKPEDVAPPPAEGLAALVFTGIALILLVLAPVETQPQPADRGWYLAPVNWPVISLLLAAISGAVLSWQFFAEYGATTDKALFRRQAFSAFDGLGRALEYSFWFCLYLIGISYLGFALATLAFMQLVIWRAGLRGPKWVLTAALMTVAIVVIFRLGIGLWFPLAPIFKLLPAWVGNTFGSVL</sequence>
<evidence type="ECO:0000256" key="2">
    <source>
        <dbReference type="SAM" id="Phobius"/>
    </source>
</evidence>
<keyword evidence="2" id="KW-0472">Membrane</keyword>
<name>A0ABT2LTQ8_9HYPH</name>
<evidence type="ECO:0000259" key="3">
    <source>
        <dbReference type="Pfam" id="PF07331"/>
    </source>
</evidence>
<gene>
    <name evidence="4" type="ORF">N5A92_23135</name>
</gene>
<keyword evidence="2" id="KW-0812">Transmembrane</keyword>
<feature type="region of interest" description="Disordered" evidence="1">
    <location>
        <begin position="1"/>
        <end position="22"/>
    </location>
</feature>
<comment type="caution">
    <text evidence="4">The sequence shown here is derived from an EMBL/GenBank/DDBJ whole genome shotgun (WGS) entry which is preliminary data.</text>
</comment>
<evidence type="ECO:0000256" key="1">
    <source>
        <dbReference type="SAM" id="MobiDB-lite"/>
    </source>
</evidence>
<feature type="transmembrane region" description="Helical" evidence="2">
    <location>
        <begin position="152"/>
        <end position="175"/>
    </location>
</feature>
<organism evidence="4 5">
    <name type="scientific">Chelativorans salis</name>
    <dbReference type="NCBI Taxonomy" id="2978478"/>
    <lineage>
        <taxon>Bacteria</taxon>
        <taxon>Pseudomonadati</taxon>
        <taxon>Pseudomonadota</taxon>
        <taxon>Alphaproteobacteria</taxon>
        <taxon>Hyphomicrobiales</taxon>
        <taxon>Phyllobacteriaceae</taxon>
        <taxon>Chelativorans</taxon>
    </lineage>
</organism>
<proteinExistence type="predicted"/>
<evidence type="ECO:0000313" key="4">
    <source>
        <dbReference type="EMBL" id="MCT7377917.1"/>
    </source>
</evidence>
<feature type="transmembrane region" description="Helical" evidence="2">
    <location>
        <begin position="114"/>
        <end position="140"/>
    </location>
</feature>
<evidence type="ECO:0000313" key="5">
    <source>
        <dbReference type="Proteomes" id="UP001320831"/>
    </source>
</evidence>
<dbReference type="RefSeq" id="WP_260906660.1">
    <property type="nucleotide sequence ID" value="NZ_JAOCZP010000010.1"/>
</dbReference>
<feature type="transmembrane region" description="Helical" evidence="2">
    <location>
        <begin position="59"/>
        <end position="85"/>
    </location>
</feature>
<dbReference type="EMBL" id="JAOCZP010000010">
    <property type="protein sequence ID" value="MCT7377917.1"/>
    <property type="molecule type" value="Genomic_DNA"/>
</dbReference>